<feature type="compositionally biased region" description="Acidic residues" evidence="1">
    <location>
        <begin position="71"/>
        <end position="89"/>
    </location>
</feature>
<gene>
    <name evidence="2" type="ORF">BCR37DRAFT_385279</name>
</gene>
<feature type="compositionally biased region" description="Basic and acidic residues" evidence="1">
    <location>
        <begin position="294"/>
        <end position="304"/>
    </location>
</feature>
<accession>A0A1Y2FVV1</accession>
<feature type="region of interest" description="Disordered" evidence="1">
    <location>
        <begin position="1"/>
        <end position="154"/>
    </location>
</feature>
<feature type="compositionally biased region" description="Basic and acidic residues" evidence="1">
    <location>
        <begin position="38"/>
        <end position="51"/>
    </location>
</feature>
<feature type="region of interest" description="Disordered" evidence="1">
    <location>
        <begin position="201"/>
        <end position="226"/>
    </location>
</feature>
<keyword evidence="3" id="KW-1185">Reference proteome</keyword>
<evidence type="ECO:0000256" key="1">
    <source>
        <dbReference type="SAM" id="MobiDB-lite"/>
    </source>
</evidence>
<dbReference type="AlphaFoldDB" id="A0A1Y2FVV1"/>
<dbReference type="RefSeq" id="XP_040727661.1">
    <property type="nucleotide sequence ID" value="XM_040870334.1"/>
</dbReference>
<sequence length="316" mass="35297">MVLHNDKWKKKATKLNNKKHGVSNYKGKNTQGTPTLELDDHPEAVRRRELAEAAMNPPAEPQSVQTLESDTASEFDFSENGDLDSDEEANDHRPGPGPIKGLPSQRIARDDASRLTASKAAVSKTIKETPHGPTSATSAGQDEDDESATPGVYARRKLVDNSWRYEDEYFDPHLQEPGMANRTEIPDDFTGLQAREFELNEAERVPESSTRSRIRQDVKPMDDSSAFEALRKAQQQEEIARDLKARYGVRRGYAKVSEPALDDDLFFSQLALQNVPEQPIPLSSTSARNGTPDEPLKSRSEHDKKLESYLDKLLGL</sequence>
<comment type="caution">
    <text evidence="2">The sequence shown here is derived from an EMBL/GenBank/DDBJ whole genome shotgun (WGS) entry which is preliminary data.</text>
</comment>
<dbReference type="EMBL" id="MCFI01000002">
    <property type="protein sequence ID" value="ORY86805.1"/>
    <property type="molecule type" value="Genomic_DNA"/>
</dbReference>
<organism evidence="2 3">
    <name type="scientific">Protomyces lactucae-debilis</name>
    <dbReference type="NCBI Taxonomy" id="2754530"/>
    <lineage>
        <taxon>Eukaryota</taxon>
        <taxon>Fungi</taxon>
        <taxon>Dikarya</taxon>
        <taxon>Ascomycota</taxon>
        <taxon>Taphrinomycotina</taxon>
        <taxon>Taphrinomycetes</taxon>
        <taxon>Taphrinales</taxon>
        <taxon>Protomycetaceae</taxon>
        <taxon>Protomyces</taxon>
    </lineage>
</organism>
<name>A0A1Y2FVV1_PROLT</name>
<proteinExistence type="predicted"/>
<reference evidence="2 3" key="1">
    <citation type="submission" date="2016-07" db="EMBL/GenBank/DDBJ databases">
        <title>Pervasive Adenine N6-methylation of Active Genes in Fungi.</title>
        <authorList>
            <consortium name="DOE Joint Genome Institute"/>
            <person name="Mondo S.J."/>
            <person name="Dannebaum R.O."/>
            <person name="Kuo R.C."/>
            <person name="Labutti K."/>
            <person name="Haridas S."/>
            <person name="Kuo A."/>
            <person name="Salamov A."/>
            <person name="Ahrendt S.R."/>
            <person name="Lipzen A."/>
            <person name="Sullivan W."/>
            <person name="Andreopoulos W.B."/>
            <person name="Clum A."/>
            <person name="Lindquist E."/>
            <person name="Daum C."/>
            <person name="Ramamoorthy G.K."/>
            <person name="Gryganskyi A."/>
            <person name="Culley D."/>
            <person name="Magnuson J.K."/>
            <person name="James T.Y."/>
            <person name="O'Malley M.A."/>
            <person name="Stajich J.E."/>
            <person name="Spatafora J.W."/>
            <person name="Visel A."/>
            <person name="Grigoriev I.V."/>
        </authorList>
    </citation>
    <scope>NUCLEOTIDE SEQUENCE [LARGE SCALE GENOMIC DNA]</scope>
    <source>
        <strain evidence="2 3">12-1054</strain>
    </source>
</reference>
<feature type="compositionally biased region" description="Polar residues" evidence="1">
    <location>
        <begin position="277"/>
        <end position="289"/>
    </location>
</feature>
<dbReference type="GeneID" id="63786933"/>
<feature type="compositionally biased region" description="Basic residues" evidence="1">
    <location>
        <begin position="7"/>
        <end position="21"/>
    </location>
</feature>
<protein>
    <submittedName>
        <fullName evidence="2">Uncharacterized protein</fullName>
    </submittedName>
</protein>
<feature type="region of interest" description="Disordered" evidence="1">
    <location>
        <begin position="277"/>
        <end position="304"/>
    </location>
</feature>
<evidence type="ECO:0000313" key="2">
    <source>
        <dbReference type="EMBL" id="ORY86805.1"/>
    </source>
</evidence>
<evidence type="ECO:0000313" key="3">
    <source>
        <dbReference type="Proteomes" id="UP000193685"/>
    </source>
</evidence>
<dbReference type="Proteomes" id="UP000193685">
    <property type="component" value="Unassembled WGS sequence"/>
</dbReference>